<dbReference type="AlphaFoldDB" id="A8DVF8"/>
<evidence type="ECO:0000313" key="2">
    <source>
        <dbReference type="Proteomes" id="UP000001593"/>
    </source>
</evidence>
<name>A8DVF8_NEMVE</name>
<evidence type="ECO:0000313" key="1">
    <source>
        <dbReference type="EMBL" id="EDO25802.1"/>
    </source>
</evidence>
<evidence type="ECO:0008006" key="3">
    <source>
        <dbReference type="Google" id="ProtNLM"/>
    </source>
</evidence>
<dbReference type="Proteomes" id="UP000001593">
    <property type="component" value="Unassembled WGS sequence"/>
</dbReference>
<accession>A8DVF8</accession>
<gene>
    <name evidence="1" type="ORF">NEMVEDRAFT_v1g49878</name>
</gene>
<dbReference type="OMA" id="HHNTKIA"/>
<organism evidence="1 2">
    <name type="scientific">Nematostella vectensis</name>
    <name type="common">Starlet sea anemone</name>
    <dbReference type="NCBI Taxonomy" id="45351"/>
    <lineage>
        <taxon>Eukaryota</taxon>
        <taxon>Metazoa</taxon>
        <taxon>Cnidaria</taxon>
        <taxon>Anthozoa</taxon>
        <taxon>Hexacorallia</taxon>
        <taxon>Actiniaria</taxon>
        <taxon>Edwardsiidae</taxon>
        <taxon>Nematostella</taxon>
    </lineage>
</organism>
<feature type="non-terminal residue" evidence="1">
    <location>
        <position position="53"/>
    </location>
</feature>
<feature type="non-terminal residue" evidence="1">
    <location>
        <position position="1"/>
    </location>
</feature>
<sequence length="53" mass="6279">NYRPISILLVLSKVIERHVHDSLYTYLNDNSLLYSRQSGFRKHHNTKIALIKI</sequence>
<dbReference type="InParanoid" id="A8DVF8"/>
<dbReference type="HOGENOM" id="CLU_204269_0_0_1"/>
<reference evidence="1 2" key="1">
    <citation type="journal article" date="2007" name="Science">
        <title>Sea anemone genome reveals ancestral eumetazoan gene repertoire and genomic organization.</title>
        <authorList>
            <person name="Putnam N.H."/>
            <person name="Srivastava M."/>
            <person name="Hellsten U."/>
            <person name="Dirks B."/>
            <person name="Chapman J."/>
            <person name="Salamov A."/>
            <person name="Terry A."/>
            <person name="Shapiro H."/>
            <person name="Lindquist E."/>
            <person name="Kapitonov V.V."/>
            <person name="Jurka J."/>
            <person name="Genikhovich G."/>
            <person name="Grigoriev I.V."/>
            <person name="Lucas S.M."/>
            <person name="Steele R.E."/>
            <person name="Finnerty J.R."/>
            <person name="Technau U."/>
            <person name="Martindale M.Q."/>
            <person name="Rokhsar D.S."/>
        </authorList>
    </citation>
    <scope>NUCLEOTIDE SEQUENCE [LARGE SCALE GENOMIC DNA]</scope>
    <source>
        <strain evidence="2">CH2 X CH6</strain>
    </source>
</reference>
<keyword evidence="2" id="KW-1185">Reference proteome</keyword>
<dbReference type="EMBL" id="DS478127">
    <property type="protein sequence ID" value="EDO25802.1"/>
    <property type="molecule type" value="Genomic_DNA"/>
</dbReference>
<protein>
    <recommendedName>
        <fullName evidence="3">Reverse transcriptase domain-containing protein</fullName>
    </recommendedName>
</protein>
<dbReference type="PhylomeDB" id="A8DVF8"/>
<proteinExistence type="predicted"/>